<dbReference type="Gene3D" id="3.40.50.1820">
    <property type="entry name" value="alpha/beta hydrolase"/>
    <property type="match status" value="1"/>
</dbReference>
<sequence>MPKPIINFVHANGFPAASYNTFLEYIKPDYQIMALPQYGHNPLYGITHNWQYLVDELIEFVLIQNQIIKDKNQKVINVGHSFGGVISFMAACQRPDLFKGLIMLDPPAFTGSTAFLMKLLKNTRFIDHITPAGRTKMRRKQWPLSANMVNQFKHKALFKNFDPRCLADYAHNAIVQRNQKLELAFSAEVETDIFRNLPVNLNQFKNKLTIPATLIYAENGVCSPRLVHKFSSKNNINVIKRPNIGHMFPLEQPEETALLIKHTIKSWQ</sequence>
<dbReference type="EMBL" id="FOLO01000003">
    <property type="protein sequence ID" value="SFC00914.1"/>
    <property type="molecule type" value="Genomic_DNA"/>
</dbReference>
<dbReference type="PANTHER" id="PTHR43798">
    <property type="entry name" value="MONOACYLGLYCEROL LIPASE"/>
    <property type="match status" value="1"/>
</dbReference>
<gene>
    <name evidence="2" type="ORF">SAMN02745724_00706</name>
</gene>
<dbReference type="STRING" id="1123010.SAMN02745724_00706"/>
<dbReference type="AlphaFoldDB" id="A0A1I1FNL1"/>
<dbReference type="Pfam" id="PF12146">
    <property type="entry name" value="Hydrolase_4"/>
    <property type="match status" value="1"/>
</dbReference>
<name>A0A1I1FNL1_9GAMM</name>
<dbReference type="OrthoDB" id="5729753at2"/>
<dbReference type="GO" id="GO:0016020">
    <property type="term" value="C:membrane"/>
    <property type="evidence" value="ECO:0007669"/>
    <property type="project" value="TreeGrafter"/>
</dbReference>
<dbReference type="InterPro" id="IPR022742">
    <property type="entry name" value="Hydrolase_4"/>
</dbReference>
<accession>A0A1I1FNL1</accession>
<dbReference type="SUPFAM" id="SSF53474">
    <property type="entry name" value="alpha/beta-Hydrolases"/>
    <property type="match status" value="1"/>
</dbReference>
<organism evidence="2 3">
    <name type="scientific">Pseudoalteromonas denitrificans DSM 6059</name>
    <dbReference type="NCBI Taxonomy" id="1123010"/>
    <lineage>
        <taxon>Bacteria</taxon>
        <taxon>Pseudomonadati</taxon>
        <taxon>Pseudomonadota</taxon>
        <taxon>Gammaproteobacteria</taxon>
        <taxon>Alteromonadales</taxon>
        <taxon>Pseudoalteromonadaceae</taxon>
        <taxon>Pseudoalteromonas</taxon>
    </lineage>
</organism>
<evidence type="ECO:0000313" key="3">
    <source>
        <dbReference type="Proteomes" id="UP000198862"/>
    </source>
</evidence>
<protein>
    <submittedName>
        <fullName evidence="2">Pimeloyl-ACP methyl ester carboxylesterase</fullName>
    </submittedName>
</protein>
<evidence type="ECO:0000313" key="2">
    <source>
        <dbReference type="EMBL" id="SFC00914.1"/>
    </source>
</evidence>
<reference evidence="2 3" key="1">
    <citation type="submission" date="2016-10" db="EMBL/GenBank/DDBJ databases">
        <authorList>
            <person name="de Groot N.N."/>
        </authorList>
    </citation>
    <scope>NUCLEOTIDE SEQUENCE [LARGE SCALE GENOMIC DNA]</scope>
    <source>
        <strain evidence="2 3">DSM 6059</strain>
    </source>
</reference>
<dbReference type="InterPro" id="IPR029058">
    <property type="entry name" value="AB_hydrolase_fold"/>
</dbReference>
<proteinExistence type="predicted"/>
<dbReference type="RefSeq" id="WP_091979983.1">
    <property type="nucleotide sequence ID" value="NZ_FOLO01000003.1"/>
</dbReference>
<evidence type="ECO:0000259" key="1">
    <source>
        <dbReference type="Pfam" id="PF12146"/>
    </source>
</evidence>
<dbReference type="InterPro" id="IPR050266">
    <property type="entry name" value="AB_hydrolase_sf"/>
</dbReference>
<keyword evidence="3" id="KW-1185">Reference proteome</keyword>
<dbReference type="Proteomes" id="UP000198862">
    <property type="component" value="Unassembled WGS sequence"/>
</dbReference>
<dbReference type="PANTHER" id="PTHR43798:SF33">
    <property type="entry name" value="HYDROLASE, PUTATIVE (AFU_ORTHOLOGUE AFUA_2G14860)-RELATED"/>
    <property type="match status" value="1"/>
</dbReference>
<feature type="domain" description="Serine aminopeptidase S33" evidence="1">
    <location>
        <begin position="4"/>
        <end position="147"/>
    </location>
</feature>